<sequence length="79" mass="9411">MTVFNIASYFEKIPKSFRQKISEVVKDNRELIKAILTTEALTEQARKSRPDLYKVLITQQGQIWTERFMKYIQRVIFAL</sequence>
<comment type="caution">
    <text evidence="1">The sequence shown here is derived from an EMBL/GenBank/DDBJ whole genome shotgun (WGS) entry which is preliminary data.</text>
</comment>
<reference evidence="1" key="1">
    <citation type="journal article" date="2015" name="Nature">
        <title>Complex archaea that bridge the gap between prokaryotes and eukaryotes.</title>
        <authorList>
            <person name="Spang A."/>
            <person name="Saw J.H."/>
            <person name="Jorgensen S.L."/>
            <person name="Zaremba-Niedzwiedzka K."/>
            <person name="Martijn J."/>
            <person name="Lind A.E."/>
            <person name="van Eijk R."/>
            <person name="Schleper C."/>
            <person name="Guy L."/>
            <person name="Ettema T.J."/>
        </authorList>
    </citation>
    <scope>NUCLEOTIDE SEQUENCE</scope>
</reference>
<evidence type="ECO:0000313" key="1">
    <source>
        <dbReference type="EMBL" id="KKM76319.1"/>
    </source>
</evidence>
<gene>
    <name evidence="1" type="ORF">LCGC14_1381320</name>
</gene>
<dbReference type="EMBL" id="LAZR01008829">
    <property type="protein sequence ID" value="KKM76319.1"/>
    <property type="molecule type" value="Genomic_DNA"/>
</dbReference>
<name>A0A0F9K2P8_9ZZZZ</name>
<organism evidence="1">
    <name type="scientific">marine sediment metagenome</name>
    <dbReference type="NCBI Taxonomy" id="412755"/>
    <lineage>
        <taxon>unclassified sequences</taxon>
        <taxon>metagenomes</taxon>
        <taxon>ecological metagenomes</taxon>
    </lineage>
</organism>
<accession>A0A0F9K2P8</accession>
<proteinExistence type="predicted"/>
<dbReference type="AlphaFoldDB" id="A0A0F9K2P8"/>
<protein>
    <submittedName>
        <fullName evidence="1">Uncharacterized protein</fullName>
    </submittedName>
</protein>